<keyword evidence="4 9" id="KW-0378">Hydrolase</keyword>
<dbReference type="HAMAP" id="MF_01924">
    <property type="entry name" value="A_A_dipeptidase"/>
    <property type="match status" value="1"/>
</dbReference>
<evidence type="ECO:0000256" key="9">
    <source>
        <dbReference type="HAMAP-Rule" id="MF_01924"/>
    </source>
</evidence>
<evidence type="ECO:0000256" key="4">
    <source>
        <dbReference type="ARBA" id="ARBA00022801"/>
    </source>
</evidence>
<comment type="cofactor">
    <cofactor evidence="9">
        <name>Zn(2+)</name>
        <dbReference type="ChEBI" id="CHEBI:29105"/>
    </cofactor>
    <text evidence="9">Binds 1 zinc ion per subunit.</text>
</comment>
<evidence type="ECO:0000256" key="1">
    <source>
        <dbReference type="ARBA" id="ARBA00001362"/>
    </source>
</evidence>
<dbReference type="PANTHER" id="PTHR43126:SF1">
    <property type="entry name" value="D-ALANYL-D-ALANINE DIPEPTIDASE"/>
    <property type="match status" value="1"/>
</dbReference>
<dbReference type="SUPFAM" id="SSF55166">
    <property type="entry name" value="Hedgehog/DD-peptidase"/>
    <property type="match status" value="1"/>
</dbReference>
<dbReference type="GO" id="GO:0008270">
    <property type="term" value="F:zinc ion binding"/>
    <property type="evidence" value="ECO:0007669"/>
    <property type="project" value="UniProtKB-UniRule"/>
</dbReference>
<feature type="active site" description="Proton donor/acceptor" evidence="9">
    <location>
        <position position="221"/>
    </location>
</feature>
<keyword evidence="7 9" id="KW-0482">Metalloprotease</keyword>
<keyword evidence="3 9" id="KW-0479">Metal-binding</keyword>
<dbReference type="KEGG" id="asz:ASN_2162"/>
<feature type="chain" id="PRO_5006856374" description="D-alanyl-D-alanine dipeptidase" evidence="10">
    <location>
        <begin position="23"/>
        <end position="245"/>
    </location>
</feature>
<dbReference type="AlphaFoldDB" id="A0A0U5EUP0"/>
<evidence type="ECO:0000256" key="2">
    <source>
        <dbReference type="ARBA" id="ARBA00022670"/>
    </source>
</evidence>
<evidence type="ECO:0000256" key="8">
    <source>
        <dbReference type="ARBA" id="ARBA00023316"/>
    </source>
</evidence>
<organism evidence="11 12">
    <name type="scientific">Acetobacter senegalensis</name>
    <dbReference type="NCBI Taxonomy" id="446692"/>
    <lineage>
        <taxon>Bacteria</taxon>
        <taxon>Pseudomonadati</taxon>
        <taxon>Pseudomonadota</taxon>
        <taxon>Alphaproteobacteria</taxon>
        <taxon>Acetobacterales</taxon>
        <taxon>Acetobacteraceae</taxon>
        <taxon>Acetobacter</taxon>
    </lineage>
</organism>
<keyword evidence="6 9" id="KW-0224">Dipeptidase</keyword>
<feature type="site" description="Transition state stabilizer" evidence="9">
    <location>
        <position position="127"/>
    </location>
</feature>
<dbReference type="EMBL" id="LN606600">
    <property type="protein sequence ID" value="CEF41466.1"/>
    <property type="molecule type" value="Genomic_DNA"/>
</dbReference>
<sequence>MRTGYAIPLFVIMGLSVSSAYAAKDQTSMVFRITPLKPVDELMQQARRATPPASGMGLRKPELVDLAHLSPLFKFDVRYATDRNFLGTPVYSSSHAFLEKPAADALLRVAEFLKTKGYGLLIFDAYRPWYITKVFWDATPADKHQFVADPVTGSRHNRGCAVDLTLYDLKTGRQVPMPSGFDEMTPRAYSDYTEAPEEQKTARALLKDAMQHEGFEQLPEEWWHFDYKDWSLYPVQNIPFEEIKN</sequence>
<evidence type="ECO:0000313" key="12">
    <source>
        <dbReference type="Proteomes" id="UP000056109"/>
    </source>
</evidence>
<dbReference type="Gene3D" id="3.30.1380.10">
    <property type="match status" value="1"/>
</dbReference>
<keyword evidence="5 9" id="KW-0862">Zinc</keyword>
<evidence type="ECO:0000313" key="11">
    <source>
        <dbReference type="EMBL" id="CEF41466.1"/>
    </source>
</evidence>
<keyword evidence="10" id="KW-0732">Signal</keyword>
<feature type="binding site" evidence="9">
    <location>
        <position position="224"/>
    </location>
    <ligand>
        <name>Zn(2+)</name>
        <dbReference type="ChEBI" id="CHEBI:29105"/>
        <note>catalytic</note>
    </ligand>
</feature>
<dbReference type="CDD" id="cd14840">
    <property type="entry name" value="D-Ala-D-Ala_dipeptidase_Aad"/>
    <property type="match status" value="1"/>
</dbReference>
<feature type="signal peptide" evidence="10">
    <location>
        <begin position="1"/>
        <end position="22"/>
    </location>
</feature>
<keyword evidence="2 9" id="KW-0645">Protease</keyword>
<keyword evidence="8" id="KW-0961">Cell wall biogenesis/degradation</keyword>
<evidence type="ECO:0000256" key="6">
    <source>
        <dbReference type="ARBA" id="ARBA00022997"/>
    </source>
</evidence>
<gene>
    <name evidence="11" type="primary">vanX</name>
    <name evidence="9" type="synonym">ddpX</name>
    <name evidence="11" type="ORF">ASN_2162</name>
</gene>
<keyword evidence="12" id="KW-1185">Reference proteome</keyword>
<dbReference type="InterPro" id="IPR009045">
    <property type="entry name" value="Zn_M74/Hedgehog-like"/>
</dbReference>
<dbReference type="GeneID" id="34783205"/>
<dbReference type="EC" id="3.4.13.22" evidence="9"/>
<proteinExistence type="inferred from homology"/>
<evidence type="ECO:0000256" key="3">
    <source>
        <dbReference type="ARBA" id="ARBA00022723"/>
    </source>
</evidence>
<accession>A0A0U5EUP0</accession>
<feature type="binding site" evidence="9">
    <location>
        <position position="163"/>
    </location>
    <ligand>
        <name>Zn(2+)</name>
        <dbReference type="ChEBI" id="CHEBI:29105"/>
        <note>catalytic</note>
    </ligand>
</feature>
<protein>
    <recommendedName>
        <fullName evidence="9">D-alanyl-D-alanine dipeptidase</fullName>
        <shortName evidence="9">D-Ala-D-Ala dipeptidase</shortName>
        <ecNumber evidence="9">3.4.13.22</ecNumber>
    </recommendedName>
</protein>
<dbReference type="PANTHER" id="PTHR43126">
    <property type="entry name" value="D-ALANYL-D-ALANINE DIPEPTIDASE"/>
    <property type="match status" value="1"/>
</dbReference>
<dbReference type="GO" id="GO:0008237">
    <property type="term" value="F:metallopeptidase activity"/>
    <property type="evidence" value="ECO:0007669"/>
    <property type="project" value="UniProtKB-KW"/>
</dbReference>
<evidence type="ECO:0000256" key="10">
    <source>
        <dbReference type="SAM" id="SignalP"/>
    </source>
</evidence>
<evidence type="ECO:0000256" key="7">
    <source>
        <dbReference type="ARBA" id="ARBA00023049"/>
    </source>
</evidence>
<dbReference type="Pfam" id="PF01427">
    <property type="entry name" value="Peptidase_M15"/>
    <property type="match status" value="1"/>
</dbReference>
<dbReference type="GO" id="GO:0160237">
    <property type="term" value="F:D-Ala-D-Ala dipeptidase activity"/>
    <property type="evidence" value="ECO:0007669"/>
    <property type="project" value="UniProtKB-EC"/>
</dbReference>
<comment type="catalytic activity">
    <reaction evidence="1 9">
        <text>D-alanyl-D-alanine + H2O = 2 D-alanine</text>
        <dbReference type="Rhea" id="RHEA:20661"/>
        <dbReference type="ChEBI" id="CHEBI:15377"/>
        <dbReference type="ChEBI" id="CHEBI:57416"/>
        <dbReference type="ChEBI" id="CHEBI:57822"/>
        <dbReference type="EC" id="3.4.13.22"/>
    </reaction>
</comment>
<comment type="similarity">
    <text evidence="9">Belongs to the peptidase M15D family.</text>
</comment>
<dbReference type="InterPro" id="IPR000755">
    <property type="entry name" value="A_A_dipeptidase"/>
</dbReference>
<name>A0A0U5EUP0_9PROT</name>
<dbReference type="PATRIC" id="fig|446692.3.peg.2235"/>
<feature type="binding site" evidence="9">
    <location>
        <position position="156"/>
    </location>
    <ligand>
        <name>Zn(2+)</name>
        <dbReference type="ChEBI" id="CHEBI:29105"/>
        <note>catalytic</note>
    </ligand>
</feature>
<dbReference type="GO" id="GO:0071555">
    <property type="term" value="P:cell wall organization"/>
    <property type="evidence" value="ECO:0007669"/>
    <property type="project" value="UniProtKB-KW"/>
</dbReference>
<dbReference type="Proteomes" id="UP000056109">
    <property type="component" value="Chromosome I"/>
</dbReference>
<comment type="function">
    <text evidence="9">Catalyzes hydrolysis of the D-alanyl-D-alanine dipeptide.</text>
</comment>
<dbReference type="RefSeq" id="WP_231948167.1">
    <property type="nucleotide sequence ID" value="NZ_LN606600.1"/>
</dbReference>
<dbReference type="GO" id="GO:0006508">
    <property type="term" value="P:proteolysis"/>
    <property type="evidence" value="ECO:0007669"/>
    <property type="project" value="UniProtKB-KW"/>
</dbReference>
<evidence type="ECO:0000256" key="5">
    <source>
        <dbReference type="ARBA" id="ARBA00022833"/>
    </source>
</evidence>
<reference evidence="12" key="1">
    <citation type="submission" date="2014-09" db="EMBL/GenBank/DDBJ databases">
        <authorList>
            <person name="Illeghems K.G."/>
        </authorList>
    </citation>
    <scope>NUCLEOTIDE SEQUENCE [LARGE SCALE GENOMIC DNA]</scope>
    <source>
        <strain evidence="12">108B</strain>
    </source>
</reference>